<protein>
    <submittedName>
        <fullName evidence="1">Uncharacterized protein</fullName>
    </submittedName>
</protein>
<evidence type="ECO:0000313" key="1">
    <source>
        <dbReference type="EMBL" id="GAH57377.1"/>
    </source>
</evidence>
<proteinExistence type="predicted"/>
<reference evidence="1" key="1">
    <citation type="journal article" date="2014" name="Front. Microbiol.">
        <title>High frequency of phylogenetically diverse reductive dehalogenase-homologous genes in deep subseafloor sedimentary metagenomes.</title>
        <authorList>
            <person name="Kawai M."/>
            <person name="Futagami T."/>
            <person name="Toyoda A."/>
            <person name="Takaki Y."/>
            <person name="Nishi S."/>
            <person name="Hori S."/>
            <person name="Arai W."/>
            <person name="Tsubouchi T."/>
            <person name="Morono Y."/>
            <person name="Uchiyama I."/>
            <person name="Ito T."/>
            <person name="Fujiyama A."/>
            <person name="Inagaki F."/>
            <person name="Takami H."/>
        </authorList>
    </citation>
    <scope>NUCLEOTIDE SEQUENCE</scope>
    <source>
        <strain evidence="1">Expedition CK06-06</strain>
    </source>
</reference>
<gene>
    <name evidence="1" type="ORF">S03H2_34648</name>
</gene>
<dbReference type="AlphaFoldDB" id="X1GJL9"/>
<accession>X1GJL9</accession>
<organism evidence="1">
    <name type="scientific">marine sediment metagenome</name>
    <dbReference type="NCBI Taxonomy" id="412755"/>
    <lineage>
        <taxon>unclassified sequences</taxon>
        <taxon>metagenomes</taxon>
        <taxon>ecological metagenomes</taxon>
    </lineage>
</organism>
<dbReference type="EMBL" id="BARU01021158">
    <property type="protein sequence ID" value="GAH57377.1"/>
    <property type="molecule type" value="Genomic_DNA"/>
</dbReference>
<name>X1GJL9_9ZZZZ</name>
<comment type="caution">
    <text evidence="1">The sequence shown here is derived from an EMBL/GenBank/DDBJ whole genome shotgun (WGS) entry which is preliminary data.</text>
</comment>
<sequence>QGNIGLIKQCQDLTFFDISKLVGRVIENDEQW</sequence>
<feature type="non-terminal residue" evidence="1">
    <location>
        <position position="1"/>
    </location>
</feature>